<evidence type="ECO:0000313" key="3">
    <source>
        <dbReference type="Proteomes" id="UP000634136"/>
    </source>
</evidence>
<dbReference type="EMBL" id="JAAIUW010000006">
    <property type="protein sequence ID" value="KAF7827125.1"/>
    <property type="molecule type" value="Genomic_DNA"/>
</dbReference>
<proteinExistence type="predicted"/>
<feature type="region of interest" description="Disordered" evidence="1">
    <location>
        <begin position="21"/>
        <end position="53"/>
    </location>
</feature>
<reference evidence="2" key="1">
    <citation type="submission" date="2020-09" db="EMBL/GenBank/DDBJ databases">
        <title>Genome-Enabled Discovery of Anthraquinone Biosynthesis in Senna tora.</title>
        <authorList>
            <person name="Kang S.-H."/>
            <person name="Pandey R.P."/>
            <person name="Lee C.-M."/>
            <person name="Sim J.-S."/>
            <person name="Jeong J.-T."/>
            <person name="Choi B.-S."/>
            <person name="Jung M."/>
            <person name="Ginzburg D."/>
            <person name="Zhao K."/>
            <person name="Won S.Y."/>
            <person name="Oh T.-J."/>
            <person name="Yu Y."/>
            <person name="Kim N.-H."/>
            <person name="Lee O.R."/>
            <person name="Lee T.-H."/>
            <person name="Bashyal P."/>
            <person name="Kim T.-S."/>
            <person name="Lee W.-H."/>
            <person name="Kawkins C."/>
            <person name="Kim C.-K."/>
            <person name="Kim J.S."/>
            <person name="Ahn B.O."/>
            <person name="Rhee S.Y."/>
            <person name="Sohng J.K."/>
        </authorList>
    </citation>
    <scope>NUCLEOTIDE SEQUENCE</scope>
    <source>
        <tissue evidence="2">Leaf</tissue>
    </source>
</reference>
<name>A0A834TVP1_9FABA</name>
<sequence>MDENKRLEGKIRDLEAELSDKASRVMVASEAEETPVGEGQSLEHGESPRSLAGKEIEDFLVAQETYGGVGSSLKT</sequence>
<dbReference type="AlphaFoldDB" id="A0A834TVP1"/>
<dbReference type="Proteomes" id="UP000634136">
    <property type="component" value="Unassembled WGS sequence"/>
</dbReference>
<gene>
    <name evidence="2" type="ORF">G2W53_018289</name>
</gene>
<evidence type="ECO:0000256" key="1">
    <source>
        <dbReference type="SAM" id="MobiDB-lite"/>
    </source>
</evidence>
<comment type="caution">
    <text evidence="2">The sequence shown here is derived from an EMBL/GenBank/DDBJ whole genome shotgun (WGS) entry which is preliminary data.</text>
</comment>
<organism evidence="2 3">
    <name type="scientific">Senna tora</name>
    <dbReference type="NCBI Taxonomy" id="362788"/>
    <lineage>
        <taxon>Eukaryota</taxon>
        <taxon>Viridiplantae</taxon>
        <taxon>Streptophyta</taxon>
        <taxon>Embryophyta</taxon>
        <taxon>Tracheophyta</taxon>
        <taxon>Spermatophyta</taxon>
        <taxon>Magnoliopsida</taxon>
        <taxon>eudicotyledons</taxon>
        <taxon>Gunneridae</taxon>
        <taxon>Pentapetalae</taxon>
        <taxon>rosids</taxon>
        <taxon>fabids</taxon>
        <taxon>Fabales</taxon>
        <taxon>Fabaceae</taxon>
        <taxon>Caesalpinioideae</taxon>
        <taxon>Cassia clade</taxon>
        <taxon>Senna</taxon>
    </lineage>
</organism>
<evidence type="ECO:0000313" key="2">
    <source>
        <dbReference type="EMBL" id="KAF7827125.1"/>
    </source>
</evidence>
<feature type="compositionally biased region" description="Basic and acidic residues" evidence="1">
    <location>
        <begin position="41"/>
        <end position="53"/>
    </location>
</feature>
<keyword evidence="3" id="KW-1185">Reference proteome</keyword>
<protein>
    <submittedName>
        <fullName evidence="2">Uncharacterized protein</fullName>
    </submittedName>
</protein>
<accession>A0A834TVP1</accession>